<evidence type="ECO:0000259" key="1">
    <source>
        <dbReference type="SMART" id="SM00849"/>
    </source>
</evidence>
<sequence>MRKKKRRNMGKDRWKNRRGPVWGLLGLLIFLTAGGYTAGHYGQSGAWPWQKEQAAAPLAGNAVTAVEVLDVGQASSMLIVCDGKAVLIDTGDTDSGSTVLSALKKYGISRLDLLILTHAHADHIGGASAVLAQVPAEQIWMPDVEASTGVYNYLLQQAERQDIPVIQPEPGTVWGTEHGRLEVLAPEKEWLGREIRDADEAGDAFDYNDSSLGVRFDCGDFSLLCYGDGELPTEKQLLKTGKVTADIDVLIVAHHGSSNASGKELLEAVSGGRPGDIAVISAGKGNSYGHPTEKVLDRLEDAGFRILRTDENGAVSFQVDAEGGFDVCTDYK</sequence>
<dbReference type="InterPro" id="IPR036866">
    <property type="entry name" value="RibonucZ/Hydroxyglut_hydro"/>
</dbReference>
<organism evidence="2 3">
    <name type="scientific">Cuneatibacter caecimuris</name>
    <dbReference type="NCBI Taxonomy" id="1796618"/>
    <lineage>
        <taxon>Bacteria</taxon>
        <taxon>Bacillati</taxon>
        <taxon>Bacillota</taxon>
        <taxon>Clostridia</taxon>
        <taxon>Lachnospirales</taxon>
        <taxon>Lachnospiraceae</taxon>
        <taxon>Cuneatibacter</taxon>
    </lineage>
</organism>
<feature type="domain" description="Metallo-beta-lactamase" evidence="1">
    <location>
        <begin position="73"/>
        <end position="254"/>
    </location>
</feature>
<reference evidence="2 3" key="1">
    <citation type="submission" date="2019-02" db="EMBL/GenBank/DDBJ databases">
        <title>Genomic Encyclopedia of Type Strains, Phase IV (KMG-IV): sequencing the most valuable type-strain genomes for metagenomic binning, comparative biology and taxonomic classification.</title>
        <authorList>
            <person name="Goeker M."/>
        </authorList>
    </citation>
    <scope>NUCLEOTIDE SEQUENCE [LARGE SCALE GENOMIC DNA]</scope>
    <source>
        <strain evidence="2 3">DSM 29486</strain>
    </source>
</reference>
<dbReference type="InterPro" id="IPR035681">
    <property type="entry name" value="ComA-like_MBL"/>
</dbReference>
<keyword evidence="3" id="KW-1185">Reference proteome</keyword>
<dbReference type="OrthoDB" id="9783680at2"/>
<comment type="caution">
    <text evidence="2">The sequence shown here is derived from an EMBL/GenBank/DDBJ whole genome shotgun (WGS) entry which is preliminary data.</text>
</comment>
<dbReference type="AlphaFoldDB" id="A0A4Q7NYL4"/>
<dbReference type="Gene3D" id="3.60.15.10">
    <property type="entry name" value="Ribonuclease Z/Hydroxyacylglutathione hydrolase-like"/>
    <property type="match status" value="1"/>
</dbReference>
<dbReference type="CDD" id="cd07731">
    <property type="entry name" value="ComA-like_MBL-fold"/>
    <property type="match status" value="1"/>
</dbReference>
<protein>
    <submittedName>
        <fullName evidence="2">Beta-lactamase superfamily II metal-dependent hydrolase</fullName>
    </submittedName>
</protein>
<evidence type="ECO:0000313" key="2">
    <source>
        <dbReference type="EMBL" id="RZS92337.1"/>
    </source>
</evidence>
<accession>A0A4Q7NYL4</accession>
<dbReference type="PANTHER" id="PTHR30619">
    <property type="entry name" value="DNA INTERNALIZATION/COMPETENCE PROTEIN COMEC/REC2"/>
    <property type="match status" value="1"/>
</dbReference>
<dbReference type="EMBL" id="SGXF01000009">
    <property type="protein sequence ID" value="RZS92337.1"/>
    <property type="molecule type" value="Genomic_DNA"/>
</dbReference>
<dbReference type="Proteomes" id="UP000292927">
    <property type="component" value="Unassembled WGS sequence"/>
</dbReference>
<gene>
    <name evidence="2" type="ORF">EV209_3051</name>
</gene>
<proteinExistence type="predicted"/>
<dbReference type="Pfam" id="PF00753">
    <property type="entry name" value="Lactamase_B"/>
    <property type="match status" value="1"/>
</dbReference>
<dbReference type="SMART" id="SM00849">
    <property type="entry name" value="Lactamase_B"/>
    <property type="match status" value="1"/>
</dbReference>
<dbReference type="SUPFAM" id="SSF56281">
    <property type="entry name" value="Metallo-hydrolase/oxidoreductase"/>
    <property type="match status" value="1"/>
</dbReference>
<dbReference type="GO" id="GO:0016787">
    <property type="term" value="F:hydrolase activity"/>
    <property type="evidence" value="ECO:0007669"/>
    <property type="project" value="UniProtKB-KW"/>
</dbReference>
<dbReference type="PANTHER" id="PTHR30619:SF1">
    <property type="entry name" value="RECOMBINATION PROTEIN 2"/>
    <property type="match status" value="1"/>
</dbReference>
<name>A0A4Q7NYL4_9FIRM</name>
<evidence type="ECO:0000313" key="3">
    <source>
        <dbReference type="Proteomes" id="UP000292927"/>
    </source>
</evidence>
<dbReference type="InterPro" id="IPR001279">
    <property type="entry name" value="Metallo-B-lactamas"/>
</dbReference>
<keyword evidence="2" id="KW-0378">Hydrolase</keyword>
<dbReference type="InterPro" id="IPR052159">
    <property type="entry name" value="Competence_DNA_uptake"/>
</dbReference>